<evidence type="ECO:0000256" key="9">
    <source>
        <dbReference type="ARBA" id="ARBA00023239"/>
    </source>
</evidence>
<dbReference type="HAMAP" id="MF_00012">
    <property type="entry name" value="IlvD"/>
    <property type="match status" value="1"/>
</dbReference>
<name>K9VXG5_9CYAN</name>
<comment type="pathway">
    <text evidence="13 15">Amino-acid biosynthesis; L-isoleucine biosynthesis; L-isoleucine from 2-oxobutanoate: step 3/4.</text>
</comment>
<dbReference type="GO" id="GO:0000287">
    <property type="term" value="F:magnesium ion binding"/>
    <property type="evidence" value="ECO:0007669"/>
    <property type="project" value="UniProtKB-UniRule"/>
</dbReference>
<evidence type="ECO:0000313" key="18">
    <source>
        <dbReference type="EMBL" id="AFZ12244.1"/>
    </source>
</evidence>
<feature type="active site" description="Proton acceptor" evidence="15">
    <location>
        <position position="494"/>
    </location>
</feature>
<accession>K9VXG5</accession>
<keyword evidence="9 15" id="KW-0456">Lyase</keyword>
<dbReference type="PANTHER" id="PTHR21000:SF5">
    <property type="entry name" value="DIHYDROXY-ACID DEHYDRATASE, MITOCHONDRIAL"/>
    <property type="match status" value="1"/>
</dbReference>
<evidence type="ECO:0000256" key="10">
    <source>
        <dbReference type="ARBA" id="ARBA00023304"/>
    </source>
</evidence>
<evidence type="ECO:0000259" key="17">
    <source>
        <dbReference type="Pfam" id="PF24877"/>
    </source>
</evidence>
<dbReference type="Pfam" id="PF00920">
    <property type="entry name" value="ILVD_EDD_N"/>
    <property type="match status" value="1"/>
</dbReference>
<evidence type="ECO:0000256" key="14">
    <source>
        <dbReference type="ARBA" id="ARBA00029490"/>
    </source>
</evidence>
<dbReference type="SUPFAM" id="SSF143975">
    <property type="entry name" value="IlvD/EDD N-terminal domain-like"/>
    <property type="match status" value="1"/>
</dbReference>
<keyword evidence="19" id="KW-1185">Reference proteome</keyword>
<dbReference type="Gene3D" id="3.50.30.80">
    <property type="entry name" value="IlvD/EDD C-terminal domain-like"/>
    <property type="match status" value="1"/>
</dbReference>
<dbReference type="UniPathway" id="UPA00049">
    <property type="reaction ID" value="UER00061"/>
</dbReference>
<keyword evidence="6 15" id="KW-0460">Magnesium</keyword>
<dbReference type="GO" id="GO:0009099">
    <property type="term" value="P:L-valine biosynthetic process"/>
    <property type="evidence" value="ECO:0007669"/>
    <property type="project" value="UniProtKB-UniRule"/>
</dbReference>
<comment type="function">
    <text evidence="15">Functions in the biosynthesis of branched-chain amino acids. Catalyzes the dehydration of (2R,3R)-2,3-dihydroxy-3-methylpentanoate (2,3-dihydroxy-3-methylvalerate) into 2-oxo-3-methylpentanoate (2-oxo-3-methylvalerate) and of (2R)-2,3-dihydroxy-3-methylbutanoate (2,3-dihydroxyisovalerate) into 2-oxo-3-methylbutanoate (2-oxoisovalerate), the penultimate precursor to L-isoleucine and L-valine, respectively.</text>
</comment>
<keyword evidence="4 15" id="KW-0001">2Fe-2S</keyword>
<dbReference type="Proteomes" id="UP000010472">
    <property type="component" value="Chromosome"/>
</dbReference>
<proteinExistence type="inferred from homology"/>
<gene>
    <name evidence="15" type="primary">ilvD</name>
    <name evidence="18" type="ORF">Cri9333_1348</name>
</gene>
<dbReference type="KEGG" id="cep:Cri9333_1348"/>
<dbReference type="GO" id="GO:0004160">
    <property type="term" value="F:dihydroxy-acid dehydratase activity"/>
    <property type="evidence" value="ECO:0007669"/>
    <property type="project" value="UniProtKB-UniRule"/>
</dbReference>
<dbReference type="GO" id="GO:0051537">
    <property type="term" value="F:2 iron, 2 sulfur cluster binding"/>
    <property type="evidence" value="ECO:0007669"/>
    <property type="project" value="UniProtKB-UniRule"/>
</dbReference>
<organism evidence="18 19">
    <name type="scientific">Crinalium epipsammum PCC 9333</name>
    <dbReference type="NCBI Taxonomy" id="1173022"/>
    <lineage>
        <taxon>Bacteria</taxon>
        <taxon>Bacillati</taxon>
        <taxon>Cyanobacteriota</taxon>
        <taxon>Cyanophyceae</taxon>
        <taxon>Gomontiellales</taxon>
        <taxon>Gomontiellaceae</taxon>
        <taxon>Crinalium</taxon>
    </lineage>
</organism>
<dbReference type="NCBIfam" id="TIGR00110">
    <property type="entry name" value="ilvD"/>
    <property type="match status" value="1"/>
</dbReference>
<dbReference type="Pfam" id="PF24877">
    <property type="entry name" value="ILV_EDD_C"/>
    <property type="match status" value="1"/>
</dbReference>
<comment type="caution">
    <text evidence="15">Lacks conserved residue(s) required for the propagation of feature annotation.</text>
</comment>
<dbReference type="EMBL" id="CP003620">
    <property type="protein sequence ID" value="AFZ12244.1"/>
    <property type="molecule type" value="Genomic_DNA"/>
</dbReference>
<evidence type="ECO:0000256" key="6">
    <source>
        <dbReference type="ARBA" id="ARBA00022842"/>
    </source>
</evidence>
<dbReference type="eggNOG" id="COG0129">
    <property type="taxonomic scope" value="Bacteria"/>
</dbReference>
<keyword evidence="10 15" id="KW-0100">Branched-chain amino acid biosynthesis</keyword>
<evidence type="ECO:0000256" key="12">
    <source>
        <dbReference type="ARBA" id="ARBA00029436"/>
    </source>
</evidence>
<feature type="binding site" evidence="15">
    <location>
        <position position="468"/>
    </location>
    <ligand>
        <name>Mg(2+)</name>
        <dbReference type="ChEBI" id="CHEBI:18420"/>
    </ligand>
</feature>
<comment type="catalytic activity">
    <reaction evidence="15">
        <text>(2R,3R)-2,3-dihydroxy-3-methylpentanoate = (S)-3-methyl-2-oxopentanoate + H2O</text>
        <dbReference type="Rhea" id="RHEA:27694"/>
        <dbReference type="ChEBI" id="CHEBI:15377"/>
        <dbReference type="ChEBI" id="CHEBI:35146"/>
        <dbReference type="ChEBI" id="CHEBI:49258"/>
        <dbReference type="EC" id="4.2.1.9"/>
    </reaction>
</comment>
<protein>
    <recommendedName>
        <fullName evidence="14 15">Dihydroxy-acid dehydratase</fullName>
        <shortName evidence="15">DAD</shortName>
        <ecNumber evidence="14 15">4.2.1.9</ecNumber>
    </recommendedName>
</protein>
<dbReference type="STRING" id="1173022.Cri9333_1348"/>
<evidence type="ECO:0000256" key="3">
    <source>
        <dbReference type="ARBA" id="ARBA00022605"/>
    </source>
</evidence>
<comment type="cofactor">
    <cofactor evidence="1 15">
        <name>Mg(2+)</name>
        <dbReference type="ChEBI" id="CHEBI:18420"/>
    </cofactor>
</comment>
<feature type="binding site" evidence="15">
    <location>
        <position position="103"/>
    </location>
    <ligand>
        <name>Mg(2+)</name>
        <dbReference type="ChEBI" id="CHEBI:18420"/>
    </ligand>
</feature>
<evidence type="ECO:0000313" key="19">
    <source>
        <dbReference type="Proteomes" id="UP000010472"/>
    </source>
</evidence>
<dbReference type="InterPro" id="IPR056740">
    <property type="entry name" value="ILV_EDD_C"/>
</dbReference>
<dbReference type="FunFam" id="3.50.30.80:FF:000001">
    <property type="entry name" value="Dihydroxy-acid dehydratase"/>
    <property type="match status" value="1"/>
</dbReference>
<evidence type="ECO:0000256" key="5">
    <source>
        <dbReference type="ARBA" id="ARBA00022723"/>
    </source>
</evidence>
<dbReference type="AlphaFoldDB" id="K9VXG5"/>
<evidence type="ECO:0000256" key="8">
    <source>
        <dbReference type="ARBA" id="ARBA00023014"/>
    </source>
</evidence>
<dbReference type="EC" id="4.2.1.9" evidence="14 15"/>
<feature type="binding site" description="via carbamate group" evidence="15">
    <location>
        <position position="146"/>
    </location>
    <ligand>
        <name>Mg(2+)</name>
        <dbReference type="ChEBI" id="CHEBI:18420"/>
    </ligand>
</feature>
<dbReference type="PROSITE" id="PS00886">
    <property type="entry name" value="ILVD_EDD_1"/>
    <property type="match status" value="1"/>
</dbReference>
<dbReference type="InterPro" id="IPR000581">
    <property type="entry name" value="ILV_EDD_N"/>
</dbReference>
<dbReference type="PROSITE" id="PS00887">
    <property type="entry name" value="ILVD_EDD_2"/>
    <property type="match status" value="1"/>
</dbReference>
<dbReference type="InterPro" id="IPR037237">
    <property type="entry name" value="IlvD/EDD_N"/>
</dbReference>
<dbReference type="HOGENOM" id="CLU_014271_4_1_3"/>
<dbReference type="InterPro" id="IPR004404">
    <property type="entry name" value="DihydroxyA_deHydtase"/>
</dbReference>
<dbReference type="InterPro" id="IPR042096">
    <property type="entry name" value="Dihydro-acid_dehy_C"/>
</dbReference>
<feature type="binding site" evidence="15">
    <location>
        <position position="145"/>
    </location>
    <ligand>
        <name>Mg(2+)</name>
        <dbReference type="ChEBI" id="CHEBI:18420"/>
    </ligand>
</feature>
<comment type="subunit">
    <text evidence="15">Homodimer.</text>
</comment>
<dbReference type="NCBIfam" id="NF002068">
    <property type="entry name" value="PRK00911.1"/>
    <property type="match status" value="1"/>
</dbReference>
<dbReference type="InterPro" id="IPR020558">
    <property type="entry name" value="DiOHA_6PGluconate_deHydtase_CS"/>
</dbReference>
<evidence type="ECO:0000256" key="2">
    <source>
        <dbReference type="ARBA" id="ARBA00006486"/>
    </source>
</evidence>
<comment type="pathway">
    <text evidence="12 15">Amino-acid biosynthesis; L-valine biosynthesis; L-valine from pyruvate: step 3/4.</text>
</comment>
<reference evidence="18 19" key="1">
    <citation type="submission" date="2012-06" db="EMBL/GenBank/DDBJ databases">
        <title>Finished chromosome of genome of Crinalium epipsammum PCC 9333.</title>
        <authorList>
            <consortium name="US DOE Joint Genome Institute"/>
            <person name="Gugger M."/>
            <person name="Coursin T."/>
            <person name="Rippka R."/>
            <person name="Tandeau De Marsac N."/>
            <person name="Huntemann M."/>
            <person name="Wei C.-L."/>
            <person name="Han J."/>
            <person name="Detter J.C."/>
            <person name="Han C."/>
            <person name="Tapia R."/>
            <person name="Davenport K."/>
            <person name="Daligault H."/>
            <person name="Erkkila T."/>
            <person name="Gu W."/>
            <person name="Munk A.C.C."/>
            <person name="Teshima H."/>
            <person name="Xu Y."/>
            <person name="Chain P."/>
            <person name="Chen A."/>
            <person name="Krypides N."/>
            <person name="Mavromatis K."/>
            <person name="Markowitz V."/>
            <person name="Szeto E."/>
            <person name="Ivanova N."/>
            <person name="Mikhailova N."/>
            <person name="Ovchinnikova G."/>
            <person name="Pagani I."/>
            <person name="Pati A."/>
            <person name="Goodwin L."/>
            <person name="Peters L."/>
            <person name="Pitluck S."/>
            <person name="Woyke T."/>
            <person name="Kerfeld C."/>
        </authorList>
    </citation>
    <scope>NUCLEOTIDE SEQUENCE [LARGE SCALE GENOMIC DNA]</scope>
    <source>
        <strain evidence="18 19">PCC 9333</strain>
    </source>
</reference>
<evidence type="ECO:0000256" key="15">
    <source>
        <dbReference type="HAMAP-Rule" id="MF_00012"/>
    </source>
</evidence>
<dbReference type="PANTHER" id="PTHR21000">
    <property type="entry name" value="DIHYDROXY-ACID DEHYDRATASE DAD"/>
    <property type="match status" value="1"/>
</dbReference>
<keyword evidence="8 15" id="KW-0411">Iron-sulfur</keyword>
<keyword evidence="5 15" id="KW-0479">Metal-binding</keyword>
<evidence type="ECO:0000256" key="7">
    <source>
        <dbReference type="ARBA" id="ARBA00023004"/>
    </source>
</evidence>
<evidence type="ECO:0000256" key="13">
    <source>
        <dbReference type="ARBA" id="ARBA00029437"/>
    </source>
</evidence>
<dbReference type="PATRIC" id="fig|1173022.3.peg.1462"/>
<evidence type="ECO:0000256" key="4">
    <source>
        <dbReference type="ARBA" id="ARBA00022714"/>
    </source>
</evidence>
<dbReference type="UniPathway" id="UPA00047">
    <property type="reaction ID" value="UER00057"/>
</dbReference>
<feature type="domain" description="Dihydroxy-acid/6-phosphogluconate dehydratase C-terminal" evidence="17">
    <location>
        <begin position="386"/>
        <end position="575"/>
    </location>
</feature>
<comment type="similarity">
    <text evidence="2 15">Belongs to the IlvD/Edd family.</text>
</comment>
<feature type="domain" description="Dihydroxy-acid/6-phosphogluconate dehydratase N-terminal" evidence="16">
    <location>
        <begin position="56"/>
        <end position="372"/>
    </location>
</feature>
<keyword evidence="7 15" id="KW-0408">Iron</keyword>
<feature type="binding site" evidence="15">
    <location>
        <position position="71"/>
    </location>
    <ligand>
        <name>[2Fe-2S] cluster</name>
        <dbReference type="ChEBI" id="CHEBI:190135"/>
    </ligand>
</feature>
<comment type="catalytic activity">
    <reaction evidence="11">
        <text>(2R)-2,3-dihydroxy-3-methylbutanoate = 3-methyl-2-oxobutanoate + H2O</text>
        <dbReference type="Rhea" id="RHEA:24809"/>
        <dbReference type="ChEBI" id="CHEBI:11851"/>
        <dbReference type="ChEBI" id="CHEBI:15377"/>
        <dbReference type="ChEBI" id="CHEBI:49072"/>
        <dbReference type="EC" id="4.2.1.9"/>
    </reaction>
    <physiologicalReaction direction="left-to-right" evidence="11">
        <dbReference type="Rhea" id="RHEA:24810"/>
    </physiologicalReaction>
</comment>
<comment type="cofactor">
    <cofactor evidence="15">
        <name>[2Fe-2S] cluster</name>
        <dbReference type="ChEBI" id="CHEBI:190135"/>
    </cofactor>
    <text evidence="15">Binds 1 [2Fe-2S] cluster per subunit. This cluster acts as a Lewis acid cofactor.</text>
</comment>
<evidence type="ECO:0000256" key="11">
    <source>
        <dbReference type="ARBA" id="ARBA00029304"/>
    </source>
</evidence>
<evidence type="ECO:0000259" key="16">
    <source>
        <dbReference type="Pfam" id="PF00920"/>
    </source>
</evidence>
<evidence type="ECO:0000256" key="1">
    <source>
        <dbReference type="ARBA" id="ARBA00001946"/>
    </source>
</evidence>
<feature type="modified residue" description="N6-carboxylysine" evidence="15">
    <location>
        <position position="146"/>
    </location>
</feature>
<keyword evidence="3 15" id="KW-0028">Amino-acid biosynthesis</keyword>
<sequence>MSISICETDKENPQFAQEDFRMPDNLRSQEVTQGVQRSPNRAMLRAVGFGDQDFTKPIVGVANGFSTITPCNMGLNELATRAEAGLRSSGAMPQMFGTITISDGISMGTEGMKYSLVSREVIADSIETVCNGQSMDGVLAVGGCDKNMPGAMIAIARINIPAIFVYGGTIKPGHHNGRDLTVVSAFEAVGQYSAGKIDAAELMEVERKACPGAGSCGGMYTANTMSSAFEAMGMSLPYSSTMAAEDAEKAESAEKSAFVLVDAIRNQLLPSQIITRKAFENAISVIMAVGGSTNSVLHLLAIAHTIGVELSIDDFETIRGRVPVLCDLKPSGKYVATDLHKAGGIPQVMKMLLDHDLLHGDALTITGKTIAEVLADVPSEPRADQDVIRPWNNPMYQQGHLAILKGNLATEGAVAKITGIKKPQITGPARVFESEEASLAAILANQIQAGDVIVIRYEGPKGGPGMREMLAPTSAIIGAGLGDSVGLITDGRFSGGTYGMVVGHVAPEAAVGGAIALVQEGDTITIDAHARLLQLHISDEELARRRSQWQPPQPRYTTGVLAKYAKLVSSSSVGAVTDLGL</sequence>
<dbReference type="SUPFAM" id="SSF52016">
    <property type="entry name" value="LeuD/IlvD-like"/>
    <property type="match status" value="1"/>
</dbReference>
<dbReference type="InterPro" id="IPR050165">
    <property type="entry name" value="DHAD_IlvD/Edd"/>
</dbReference>
<dbReference type="GO" id="GO:0009097">
    <property type="term" value="P:isoleucine biosynthetic process"/>
    <property type="evidence" value="ECO:0007669"/>
    <property type="project" value="UniProtKB-UniRule"/>
</dbReference>